<dbReference type="EMBL" id="GECU01022180">
    <property type="protein sequence ID" value="JAS85526.1"/>
    <property type="molecule type" value="Transcribed_RNA"/>
</dbReference>
<protein>
    <submittedName>
        <fullName evidence="1">Uncharacterized protein</fullName>
    </submittedName>
</protein>
<gene>
    <name evidence="1" type="ORF">g.56228</name>
</gene>
<accession>A0A1B6IF08</accession>
<organism evidence="1">
    <name type="scientific">Homalodisca liturata</name>
    <dbReference type="NCBI Taxonomy" id="320908"/>
    <lineage>
        <taxon>Eukaryota</taxon>
        <taxon>Metazoa</taxon>
        <taxon>Ecdysozoa</taxon>
        <taxon>Arthropoda</taxon>
        <taxon>Hexapoda</taxon>
        <taxon>Insecta</taxon>
        <taxon>Pterygota</taxon>
        <taxon>Neoptera</taxon>
        <taxon>Paraneoptera</taxon>
        <taxon>Hemiptera</taxon>
        <taxon>Auchenorrhyncha</taxon>
        <taxon>Membracoidea</taxon>
        <taxon>Cicadellidae</taxon>
        <taxon>Cicadellinae</taxon>
        <taxon>Proconiini</taxon>
        <taxon>Homalodisca</taxon>
    </lineage>
</organism>
<sequence>AHFNYAKSAHLYLQDCASLKSRMTPAEYHKFTDLGYCTIRRSSKYFAGISPDQTIEQTVMRLAKSREGVTVPGRGITDNATAKWALGMFSLINVCEQFETFCNVYSQTSEQHVDMRIARRKRDNEDVEKLDGWFASHCPFPEISDIVSIGNGVVGDETITCHQAEEKGNEMMAAIINDTFGFLKFERKKAVKPLSTMTAKLTVKDIVVPIDPMLLFQRIAISQPTTE</sequence>
<reference evidence="1" key="1">
    <citation type="submission" date="2015-11" db="EMBL/GenBank/DDBJ databases">
        <title>De novo transcriptome assembly of four potential Pierce s Disease insect vectors from Arizona vineyards.</title>
        <authorList>
            <person name="Tassone E.E."/>
        </authorList>
    </citation>
    <scope>NUCLEOTIDE SEQUENCE</scope>
</reference>
<feature type="non-terminal residue" evidence="1">
    <location>
        <position position="1"/>
    </location>
</feature>
<evidence type="ECO:0000313" key="1">
    <source>
        <dbReference type="EMBL" id="JAS85526.1"/>
    </source>
</evidence>
<dbReference type="AlphaFoldDB" id="A0A1B6IF08"/>
<proteinExistence type="predicted"/>
<name>A0A1B6IF08_9HEMI</name>
<feature type="non-terminal residue" evidence="1">
    <location>
        <position position="227"/>
    </location>
</feature>